<dbReference type="SUPFAM" id="SSF63829">
    <property type="entry name" value="Calcium-dependent phosphotriesterase"/>
    <property type="match status" value="3"/>
</dbReference>
<dbReference type="EMBL" id="ACNN01000020">
    <property type="protein sequence ID" value="EEN82702.1"/>
    <property type="molecule type" value="Genomic_DNA"/>
</dbReference>
<evidence type="ECO:0000256" key="1">
    <source>
        <dbReference type="SAM" id="SignalP"/>
    </source>
</evidence>
<dbReference type="AlphaFoldDB" id="C3JAM0"/>
<dbReference type="Pfam" id="PF07494">
    <property type="entry name" value="Reg_prop"/>
    <property type="match status" value="2"/>
</dbReference>
<dbReference type="eggNOG" id="COG3292">
    <property type="taxonomic scope" value="Bacteria"/>
</dbReference>
<dbReference type="Proteomes" id="UP000004295">
    <property type="component" value="Unassembled WGS sequence"/>
</dbReference>
<accession>C3JAM0</accession>
<comment type="caution">
    <text evidence="2">The sequence shown here is derived from an EMBL/GenBank/DDBJ whole genome shotgun (WGS) entry which is preliminary data.</text>
</comment>
<dbReference type="InterPro" id="IPR011110">
    <property type="entry name" value="Reg_prop"/>
</dbReference>
<keyword evidence="1" id="KW-0732">Signal</keyword>
<sequence>MKRLFLITAALVASLFTLQAQTWVRFGTDNTSSGLPSDEVYDLEFDGQGTLWAATNKGVALLKGGVWTMLQGMQALEGKAANQLFLDKNKNMWLAANEEGLAMRSPQGEWTFYTTESGDLEGGFTQDILEDEKGGYWVADGATLTYIKGAERTHYHPASNPFTTFTTLAIDKAGKVWAGCESGVYYFEGTEWKVLEESNTFGSIQDITTREGDVWIASQNGLQHFDGTRWSTQTTENGLPDNFLTTVMFDAKGRLWVGTDGFGVCHQEGGKWLLIGENEGLHAKDIFDITFSSEGKAHLATHKTGVAYQTESNTWALYSGDGLVGNVCKDIVLSNGGNFWVATTSGISHYDATGKKWKSFTQANGGLIGLNTRRLYLDAKEQLWAAFYDGGVSVYNPTMEMWTNHGVGEGKLPVGTVTDVWVDAEGIAWVTTFSGGLAKYANNKWETIKQEQGLPTNSLLGITPGADGSLWLSSVAGAIQYKGGKFTALTKSEHKLPDDNVRNILFASDGSMYICTNTGLQVRNLTTNEYTNYGASNGFISGYVNHVAFDAKGNRWISCWTEGFYLMTKEGVFYKIGTTEGFTPTDVYMARFNEKGELYVCTNDGIFILKNPDSLVQKLTSTAATLPSHSLIVAPNPASSYTELQGANASEEVRLTTLDGVLLRKIQCDAQGSLRIGLEGITPGTYVLVVGSKAYRLLVSE</sequence>
<dbReference type="Gene3D" id="2.130.10.10">
    <property type="entry name" value="YVTN repeat-like/Quinoprotein amine dehydrogenase"/>
    <property type="match status" value="3"/>
</dbReference>
<keyword evidence="3" id="KW-1185">Reference proteome</keyword>
<gene>
    <name evidence="2" type="ORF">POREN0001_0257</name>
</gene>
<dbReference type="RefSeq" id="WP_004333613.1">
    <property type="nucleotide sequence ID" value="NZ_ACNN01000020.1"/>
</dbReference>
<organism evidence="2 3">
    <name type="scientific">Porphyromonas endodontalis (strain ATCC 35406 / DSM 24491 / JCM 8526 / CCUG 16442 / BCRC 14492 / NCTC 13058 / HG 370)</name>
    <name type="common">Bacteroides endodontalis</name>
    <dbReference type="NCBI Taxonomy" id="553175"/>
    <lineage>
        <taxon>Bacteria</taxon>
        <taxon>Pseudomonadati</taxon>
        <taxon>Bacteroidota</taxon>
        <taxon>Bacteroidia</taxon>
        <taxon>Bacteroidales</taxon>
        <taxon>Porphyromonadaceae</taxon>
        <taxon>Porphyromonas</taxon>
    </lineage>
</organism>
<feature type="chain" id="PRO_5002928035" evidence="1">
    <location>
        <begin position="21"/>
        <end position="701"/>
    </location>
</feature>
<protein>
    <submittedName>
        <fullName evidence="2">Two component regulator propeller</fullName>
    </submittedName>
</protein>
<dbReference type="GeneID" id="93365256"/>
<dbReference type="STRING" id="553175.POREN0001_0257"/>
<dbReference type="InterPro" id="IPR015943">
    <property type="entry name" value="WD40/YVTN_repeat-like_dom_sf"/>
</dbReference>
<evidence type="ECO:0000313" key="3">
    <source>
        <dbReference type="Proteomes" id="UP000004295"/>
    </source>
</evidence>
<feature type="signal peptide" evidence="1">
    <location>
        <begin position="1"/>
        <end position="20"/>
    </location>
</feature>
<reference evidence="2 3" key="1">
    <citation type="submission" date="2009-04" db="EMBL/GenBank/DDBJ databases">
        <authorList>
            <person name="Sebastian Y."/>
            <person name="Madupu R."/>
            <person name="Durkin A.S."/>
            <person name="Torralba M."/>
            <person name="Methe B."/>
            <person name="Sutton G.G."/>
            <person name="Strausberg R.L."/>
            <person name="Nelson K.E."/>
        </authorList>
    </citation>
    <scope>NUCLEOTIDE SEQUENCE [LARGE SCALE GENOMIC DNA]</scope>
    <source>
        <strain evidence="3">ATCC 35406 / BCRC 14492 / JCM 8526 / NCTC 13058 / HG 370</strain>
    </source>
</reference>
<evidence type="ECO:0000313" key="2">
    <source>
        <dbReference type="EMBL" id="EEN82702.1"/>
    </source>
</evidence>
<proteinExistence type="predicted"/>
<name>C3JAM0_POREA</name>